<dbReference type="InterPro" id="IPR052387">
    <property type="entry name" value="Fibrocystin"/>
</dbReference>
<evidence type="ECO:0000313" key="3">
    <source>
        <dbReference type="Proteomes" id="UP000279833"/>
    </source>
</evidence>
<evidence type="ECO:0000256" key="1">
    <source>
        <dbReference type="ARBA" id="ARBA00022729"/>
    </source>
</evidence>
<protein>
    <submittedName>
        <fullName evidence="4">Phage protein</fullName>
    </submittedName>
</protein>
<dbReference type="AlphaFoldDB" id="A0A183JSZ8"/>
<sequence>MSMHAVPKTVRWTTLKLTANAGDNQLYLTDSVIDWLPGDRIVIATTSMNYKQSEVGVIASVSSDRMIITLVDKLINTHV</sequence>
<gene>
    <name evidence="2" type="ORF">SCUD_LOCUS5841</name>
</gene>
<name>A0A183JSZ8_9TREM</name>
<organism evidence="4">
    <name type="scientific">Schistosoma curassoni</name>
    <dbReference type="NCBI Taxonomy" id="6186"/>
    <lineage>
        <taxon>Eukaryota</taxon>
        <taxon>Metazoa</taxon>
        <taxon>Spiralia</taxon>
        <taxon>Lophotrochozoa</taxon>
        <taxon>Platyhelminthes</taxon>
        <taxon>Trematoda</taxon>
        <taxon>Digenea</taxon>
        <taxon>Strigeidida</taxon>
        <taxon>Schistosomatoidea</taxon>
        <taxon>Schistosomatidae</taxon>
        <taxon>Schistosoma</taxon>
    </lineage>
</organism>
<proteinExistence type="predicted"/>
<dbReference type="PANTHER" id="PTHR46769:SF2">
    <property type="entry name" value="FIBROCYSTIN-L ISOFORM 2 PRECURSOR-RELATED"/>
    <property type="match status" value="1"/>
</dbReference>
<dbReference type="PANTHER" id="PTHR46769">
    <property type="entry name" value="POLYCYSTIC KIDNEY AND HEPATIC DISEASE 1 (AUTOSOMAL RECESSIVE)-LIKE 1"/>
    <property type="match status" value="1"/>
</dbReference>
<dbReference type="WBParaSite" id="SCUD_0000583801-mRNA-1">
    <property type="protein sequence ID" value="SCUD_0000583801-mRNA-1"/>
    <property type="gene ID" value="SCUD_0000583801"/>
</dbReference>
<keyword evidence="1" id="KW-0732">Signal</keyword>
<evidence type="ECO:0000313" key="4">
    <source>
        <dbReference type="WBParaSite" id="SCUD_0000583801-mRNA-1"/>
    </source>
</evidence>
<dbReference type="EMBL" id="UZAK01010586">
    <property type="protein sequence ID" value="VDO98627.1"/>
    <property type="molecule type" value="Genomic_DNA"/>
</dbReference>
<accession>A0A183JSZ8</accession>
<dbReference type="STRING" id="6186.A0A183JSZ8"/>
<reference evidence="2 3" key="2">
    <citation type="submission" date="2018-11" db="EMBL/GenBank/DDBJ databases">
        <authorList>
            <consortium name="Pathogen Informatics"/>
        </authorList>
    </citation>
    <scope>NUCLEOTIDE SEQUENCE [LARGE SCALE GENOMIC DNA]</scope>
    <source>
        <strain evidence="2">Dakar</strain>
        <strain evidence="3">Dakar, Senegal</strain>
    </source>
</reference>
<evidence type="ECO:0000313" key="2">
    <source>
        <dbReference type="EMBL" id="VDO98627.1"/>
    </source>
</evidence>
<keyword evidence="3" id="KW-1185">Reference proteome</keyword>
<dbReference type="Proteomes" id="UP000279833">
    <property type="component" value="Unassembled WGS sequence"/>
</dbReference>
<reference evidence="4" key="1">
    <citation type="submission" date="2016-06" db="UniProtKB">
        <authorList>
            <consortium name="WormBaseParasite"/>
        </authorList>
    </citation>
    <scope>IDENTIFICATION</scope>
</reference>